<dbReference type="InterPro" id="IPR029063">
    <property type="entry name" value="SAM-dependent_MTases_sf"/>
</dbReference>
<dbReference type="GO" id="GO:0008168">
    <property type="term" value="F:methyltransferase activity"/>
    <property type="evidence" value="ECO:0007669"/>
    <property type="project" value="UniProtKB-KW"/>
</dbReference>
<proteinExistence type="predicted"/>
<dbReference type="GO" id="GO:0032259">
    <property type="term" value="P:methylation"/>
    <property type="evidence" value="ECO:0007669"/>
    <property type="project" value="UniProtKB-KW"/>
</dbReference>
<keyword evidence="1 5" id="KW-0489">Methyltransferase</keyword>
<reference evidence="5 6" key="1">
    <citation type="submission" date="2020-05" db="EMBL/GenBank/DDBJ databases">
        <title>Flexivirga sp. ID2601S isolated from air conditioner.</title>
        <authorList>
            <person name="Kim D.H."/>
        </authorList>
    </citation>
    <scope>NUCLEOTIDE SEQUENCE [LARGE SCALE GENOMIC DNA]</scope>
    <source>
        <strain evidence="5 6">ID2601S</strain>
    </source>
</reference>
<dbReference type="PANTHER" id="PTHR43464">
    <property type="entry name" value="METHYLTRANSFERASE"/>
    <property type="match status" value="1"/>
</dbReference>
<sequence>MTTHAHDEPLSPAEHRAYWEDRYSGERMWSGKPNGPLVAALTKRPAAGETALDLGCGTGGDAIWLAQQGLRVTGVDIADAALRQAAEAASSAGVADRIEWARADLDDWEPGRTWDLVLASFLHSPAVSDRDPLLERVMEWVAPGGELIVLSHLRAPEWRDQHDMHLPSLREIEAFLDRPGWAVESAEETITDLPSPEGEPGTRVDTLVRVRRAAG</sequence>
<feature type="domain" description="Methyltransferase" evidence="4">
    <location>
        <begin position="52"/>
        <end position="145"/>
    </location>
</feature>
<keyword evidence="2 5" id="KW-0808">Transferase</keyword>
<comment type="caution">
    <text evidence="5">The sequence shown here is derived from an EMBL/GenBank/DDBJ whole genome shotgun (WGS) entry which is preliminary data.</text>
</comment>
<dbReference type="RefSeq" id="WP_171155018.1">
    <property type="nucleotide sequence ID" value="NZ_JABENB010000001.1"/>
</dbReference>
<accession>A0A849AJ55</accession>
<organism evidence="5 6">
    <name type="scientific">Flexivirga aerilata</name>
    <dbReference type="NCBI Taxonomy" id="1656889"/>
    <lineage>
        <taxon>Bacteria</taxon>
        <taxon>Bacillati</taxon>
        <taxon>Actinomycetota</taxon>
        <taxon>Actinomycetes</taxon>
        <taxon>Micrococcales</taxon>
        <taxon>Dermacoccaceae</taxon>
        <taxon>Flexivirga</taxon>
    </lineage>
</organism>
<name>A0A849AJ55_9MICO</name>
<evidence type="ECO:0000259" key="4">
    <source>
        <dbReference type="Pfam" id="PF13649"/>
    </source>
</evidence>
<dbReference type="InterPro" id="IPR041698">
    <property type="entry name" value="Methyltransf_25"/>
</dbReference>
<dbReference type="Gene3D" id="3.40.50.150">
    <property type="entry name" value="Vaccinia Virus protein VP39"/>
    <property type="match status" value="1"/>
</dbReference>
<dbReference type="PANTHER" id="PTHR43464:SF19">
    <property type="entry name" value="UBIQUINONE BIOSYNTHESIS O-METHYLTRANSFERASE, MITOCHONDRIAL"/>
    <property type="match status" value="1"/>
</dbReference>
<evidence type="ECO:0000313" key="6">
    <source>
        <dbReference type="Proteomes" id="UP000557772"/>
    </source>
</evidence>
<dbReference type="Proteomes" id="UP000557772">
    <property type="component" value="Unassembled WGS sequence"/>
</dbReference>
<evidence type="ECO:0000256" key="3">
    <source>
        <dbReference type="ARBA" id="ARBA00022691"/>
    </source>
</evidence>
<evidence type="ECO:0000256" key="1">
    <source>
        <dbReference type="ARBA" id="ARBA00022603"/>
    </source>
</evidence>
<gene>
    <name evidence="5" type="ORF">HJ588_11345</name>
</gene>
<evidence type="ECO:0000313" key="5">
    <source>
        <dbReference type="EMBL" id="NNG39867.1"/>
    </source>
</evidence>
<protein>
    <submittedName>
        <fullName evidence="5">Class I SAM-dependent methyltransferase</fullName>
    </submittedName>
</protein>
<dbReference type="Pfam" id="PF13649">
    <property type="entry name" value="Methyltransf_25"/>
    <property type="match status" value="1"/>
</dbReference>
<evidence type="ECO:0000256" key="2">
    <source>
        <dbReference type="ARBA" id="ARBA00022679"/>
    </source>
</evidence>
<dbReference type="SUPFAM" id="SSF53335">
    <property type="entry name" value="S-adenosyl-L-methionine-dependent methyltransferases"/>
    <property type="match status" value="1"/>
</dbReference>
<keyword evidence="6" id="KW-1185">Reference proteome</keyword>
<keyword evidence="3" id="KW-0949">S-adenosyl-L-methionine</keyword>
<dbReference type="AlphaFoldDB" id="A0A849AJ55"/>
<dbReference type="CDD" id="cd02440">
    <property type="entry name" value="AdoMet_MTases"/>
    <property type="match status" value="1"/>
</dbReference>
<dbReference type="EMBL" id="JABENB010000001">
    <property type="protein sequence ID" value="NNG39867.1"/>
    <property type="molecule type" value="Genomic_DNA"/>
</dbReference>